<accession>A0ABS2M390</accession>
<dbReference type="RefSeq" id="WP_204944940.1">
    <property type="nucleotide sequence ID" value="NZ_JAFBBP010000001.1"/>
</dbReference>
<organism evidence="1 2">
    <name type="scientific">Micromonospora luteifusca</name>
    <dbReference type="NCBI Taxonomy" id="709860"/>
    <lineage>
        <taxon>Bacteria</taxon>
        <taxon>Bacillati</taxon>
        <taxon>Actinomycetota</taxon>
        <taxon>Actinomycetes</taxon>
        <taxon>Micromonosporales</taxon>
        <taxon>Micromonosporaceae</taxon>
        <taxon>Micromonospora</taxon>
    </lineage>
</organism>
<sequence length="211" mass="22768">MRVLFDGQVPVAYGQVYVMSRDLPGMEAAFAGQVNGLCGASRPGVLFLMTGTDTGRVRFTIELHDIEPPAAAQEWEEVVEVSFLPGAAVVDLVPWGDGSLARLPLTPEGQDTGGLPVYRVRYCAVGMDEGHDPFGGIDPDDLDEDDDTYLDRRPDRYLVCLWPEARTGGGPSDGVTRADAILRQTSGGAAYWHAWARALPPPAEPLRADRG</sequence>
<reference evidence="1 2" key="1">
    <citation type="submission" date="2021-01" db="EMBL/GenBank/DDBJ databases">
        <title>Sequencing the genomes of 1000 actinobacteria strains.</title>
        <authorList>
            <person name="Klenk H.-P."/>
        </authorList>
    </citation>
    <scope>NUCLEOTIDE SEQUENCE [LARGE SCALE GENOMIC DNA]</scope>
    <source>
        <strain evidence="1 2">DSM 100204</strain>
    </source>
</reference>
<name>A0ABS2M390_9ACTN</name>
<dbReference type="EMBL" id="JAFBBP010000001">
    <property type="protein sequence ID" value="MBM7494359.1"/>
    <property type="molecule type" value="Genomic_DNA"/>
</dbReference>
<dbReference type="Proteomes" id="UP000764837">
    <property type="component" value="Unassembled WGS sequence"/>
</dbReference>
<protein>
    <submittedName>
        <fullName evidence="1">Uncharacterized protein</fullName>
    </submittedName>
</protein>
<gene>
    <name evidence="1" type="ORF">JOD64_005581</name>
</gene>
<evidence type="ECO:0000313" key="1">
    <source>
        <dbReference type="EMBL" id="MBM7494359.1"/>
    </source>
</evidence>
<evidence type="ECO:0000313" key="2">
    <source>
        <dbReference type="Proteomes" id="UP000764837"/>
    </source>
</evidence>
<keyword evidence="2" id="KW-1185">Reference proteome</keyword>
<proteinExistence type="predicted"/>
<comment type="caution">
    <text evidence="1">The sequence shown here is derived from an EMBL/GenBank/DDBJ whole genome shotgun (WGS) entry which is preliminary data.</text>
</comment>